<reference evidence="2 4" key="1">
    <citation type="submission" date="2015-07" db="EMBL/GenBank/DDBJ databases">
        <title>Draft Genome Sequence of Streptomyces antibioticus, IMRU 3720 reveals insights in the evolution of actinomycin biosynthetic gene clusters in Streptomyces.</title>
        <authorList>
            <person name="Crnovcic I."/>
            <person name="Ruckert C."/>
            <person name="Kalinowksi J."/>
            <person name="Keller U."/>
        </authorList>
    </citation>
    <scope>NUCLEOTIDE SEQUENCE [LARGE SCALE GENOMIC DNA]</scope>
    <source>
        <strain evidence="2 4">DSM 41481</strain>
    </source>
</reference>
<dbReference type="InterPro" id="IPR051678">
    <property type="entry name" value="AGP_Transferase"/>
</dbReference>
<gene>
    <name evidence="2" type="ORF">AFM16_01665</name>
    <name evidence="3" type="ORF">HCX60_01845</name>
</gene>
<evidence type="ECO:0000313" key="3">
    <source>
        <dbReference type="EMBL" id="QIT42423.1"/>
    </source>
</evidence>
<dbReference type="Gene3D" id="3.30.200.20">
    <property type="entry name" value="Phosphorylase Kinase, domain 1"/>
    <property type="match status" value="1"/>
</dbReference>
<evidence type="ECO:0000313" key="4">
    <source>
        <dbReference type="Proteomes" id="UP000190306"/>
    </source>
</evidence>
<dbReference type="EMBL" id="LHQL01000001">
    <property type="protein sequence ID" value="OOQ54777.1"/>
    <property type="molecule type" value="Genomic_DNA"/>
</dbReference>
<dbReference type="Gene3D" id="3.90.1200.10">
    <property type="match status" value="1"/>
</dbReference>
<dbReference type="Proteomes" id="UP000190306">
    <property type="component" value="Chromosome"/>
</dbReference>
<dbReference type="PANTHER" id="PTHR21310">
    <property type="entry name" value="AMINOGLYCOSIDE PHOSPHOTRANSFERASE-RELATED-RELATED"/>
    <property type="match status" value="1"/>
</dbReference>
<dbReference type="Pfam" id="PF01636">
    <property type="entry name" value="APH"/>
    <property type="match status" value="1"/>
</dbReference>
<dbReference type="PANTHER" id="PTHR21310:SF15">
    <property type="entry name" value="AMINOGLYCOSIDE PHOSPHOTRANSFERASE DOMAIN-CONTAINING PROTEIN"/>
    <property type="match status" value="1"/>
</dbReference>
<dbReference type="AlphaFoldDB" id="A0AAE6Y320"/>
<dbReference type="Proteomes" id="UP000502504">
    <property type="component" value="Chromosome"/>
</dbReference>
<proteinExistence type="predicted"/>
<dbReference type="SUPFAM" id="SSF56112">
    <property type="entry name" value="Protein kinase-like (PK-like)"/>
    <property type="match status" value="1"/>
</dbReference>
<feature type="domain" description="Aminoglycoside phosphotransferase" evidence="1">
    <location>
        <begin position="36"/>
        <end position="271"/>
    </location>
</feature>
<dbReference type="InterPro" id="IPR011009">
    <property type="entry name" value="Kinase-like_dom_sf"/>
</dbReference>
<accession>A0AAE6Y320</accession>
<dbReference type="EMBL" id="CP050692">
    <property type="protein sequence ID" value="QIT42423.1"/>
    <property type="molecule type" value="Genomic_DNA"/>
</dbReference>
<evidence type="ECO:0000259" key="1">
    <source>
        <dbReference type="Pfam" id="PF01636"/>
    </source>
</evidence>
<protein>
    <submittedName>
        <fullName evidence="2 3">Aminoglycoside phosphotransferase</fullName>
    </submittedName>
</protein>
<dbReference type="InterPro" id="IPR002575">
    <property type="entry name" value="Aminoglycoside_PTrfase"/>
</dbReference>
<name>A0AAE6Y320_STRAT</name>
<reference evidence="3 5" key="2">
    <citation type="submission" date="2020-03" db="EMBL/GenBank/DDBJ databases">
        <title>Is there a link between lipid content and antibiotic production in Streptomyces?</title>
        <authorList>
            <person name="David M."/>
            <person name="Lejeune C."/>
            <person name="Abreu S."/>
            <person name="Thibessard A."/>
            <person name="Leblond P."/>
            <person name="Chaminade P."/>
            <person name="Virolle M.-J."/>
        </authorList>
    </citation>
    <scope>NUCLEOTIDE SEQUENCE [LARGE SCALE GENOMIC DNA]</scope>
    <source>
        <strain evidence="3 5">DSM 41481</strain>
    </source>
</reference>
<dbReference type="RefSeq" id="WP_078636804.1">
    <property type="nucleotide sequence ID" value="NZ_CM007717.1"/>
</dbReference>
<evidence type="ECO:0000313" key="5">
    <source>
        <dbReference type="Proteomes" id="UP000502504"/>
    </source>
</evidence>
<evidence type="ECO:0000313" key="2">
    <source>
        <dbReference type="EMBL" id="OOQ54777.1"/>
    </source>
</evidence>
<organism evidence="3 5">
    <name type="scientific">Streptomyces antibioticus</name>
    <dbReference type="NCBI Taxonomy" id="1890"/>
    <lineage>
        <taxon>Bacteria</taxon>
        <taxon>Bacillati</taxon>
        <taxon>Actinomycetota</taxon>
        <taxon>Actinomycetes</taxon>
        <taxon>Kitasatosporales</taxon>
        <taxon>Streptomycetaceae</taxon>
        <taxon>Streptomyces</taxon>
    </lineage>
</organism>
<sequence>MESITKNRQSPQVLRAMVERAYGPDRTPEGEGWIGELGHGWFNVAYRVRLRDGYEAVLKIAPPPGVEVMTYERGAMATELAALDLIRKHTAVPVPRVDFADRGHDLCDADWFCMPFVDGDNLSVAGPGLPAADLAAFKERVGAANREINCVRGTAFGPLAGPGDSSWRRVFTGMVEEVLADGERRHVDLGWDYDTVREAVAEHAASLDEVREPRLVEWDLWDGNVLVRDGRIASVIDHERAFYGDPLIEVGFAGTQLAAFGDPAPFMRGYGHPPLTAGETVRRRLYCLHLALVMVIETVYRGHTDPGPYDWARERLAEAMALLGRAPRQSADQPSGVTR</sequence>
<keyword evidence="4" id="KW-1185">Reference proteome</keyword>